<name>A0A8X7WWU7_POLSE</name>
<dbReference type="CDD" id="cd00220">
    <property type="entry name" value="VMO-I"/>
    <property type="match status" value="1"/>
</dbReference>
<dbReference type="InterPro" id="IPR005515">
    <property type="entry name" value="VOMI"/>
</dbReference>
<comment type="caution">
    <text evidence="1">The sequence shown here is derived from an EMBL/GenBank/DDBJ whole genome shotgun (WGS) entry which is preliminary data.</text>
</comment>
<dbReference type="Pfam" id="PF03762">
    <property type="entry name" value="VOMI"/>
    <property type="match status" value="1"/>
</dbReference>
<dbReference type="Proteomes" id="UP000886611">
    <property type="component" value="Unassembled WGS sequence"/>
</dbReference>
<evidence type="ECO:0000313" key="2">
    <source>
        <dbReference type="Proteomes" id="UP000886611"/>
    </source>
</evidence>
<dbReference type="Gene3D" id="2.100.10.20">
    <property type="entry name" value="Vitelline membrane outer layer protein I (VOMI)"/>
    <property type="match status" value="1"/>
</dbReference>
<proteinExistence type="predicted"/>
<accession>A0A8X7WWU7</accession>
<protein>
    <submittedName>
        <fullName evidence="1">VMO1 protein</fullName>
    </submittedName>
</protein>
<keyword evidence="2" id="KW-1185">Reference proteome</keyword>
<dbReference type="SUPFAM" id="SSF51092">
    <property type="entry name" value="Vitelline membrane outer protein-I (VMO-I)"/>
    <property type="match status" value="1"/>
</dbReference>
<dbReference type="EMBL" id="JAATIS010007298">
    <property type="protein sequence ID" value="KAG2458103.1"/>
    <property type="molecule type" value="Genomic_DNA"/>
</dbReference>
<reference evidence="1 2" key="1">
    <citation type="journal article" date="2021" name="Cell">
        <title>Tracing the genetic footprints of vertebrate landing in non-teleost ray-finned fishes.</title>
        <authorList>
            <person name="Bi X."/>
            <person name="Wang K."/>
            <person name="Yang L."/>
            <person name="Pan H."/>
            <person name="Jiang H."/>
            <person name="Wei Q."/>
            <person name="Fang M."/>
            <person name="Yu H."/>
            <person name="Zhu C."/>
            <person name="Cai Y."/>
            <person name="He Y."/>
            <person name="Gan X."/>
            <person name="Zeng H."/>
            <person name="Yu D."/>
            <person name="Zhu Y."/>
            <person name="Jiang H."/>
            <person name="Qiu Q."/>
            <person name="Yang H."/>
            <person name="Zhang Y.E."/>
            <person name="Wang W."/>
            <person name="Zhu M."/>
            <person name="He S."/>
            <person name="Zhang G."/>
        </authorList>
    </citation>
    <scope>NUCLEOTIDE SEQUENCE [LARGE SCALE GENOMIC DNA]</scope>
    <source>
        <strain evidence="1">Bchr_013</strain>
    </source>
</reference>
<dbReference type="GO" id="GO:0005615">
    <property type="term" value="C:extracellular space"/>
    <property type="evidence" value="ECO:0007669"/>
    <property type="project" value="TreeGrafter"/>
</dbReference>
<feature type="non-terminal residue" evidence="1">
    <location>
        <position position="293"/>
    </location>
</feature>
<dbReference type="PANTHER" id="PTHR18841:SF2">
    <property type="entry name" value="VITELLINE MEMBRANE OUTER LAYER PROTEIN 1 HOMOLOG"/>
    <property type="match status" value="1"/>
</dbReference>
<gene>
    <name evidence="1" type="primary">Vmo1_2</name>
    <name evidence="1" type="ORF">GTO96_0018378</name>
</gene>
<dbReference type="PANTHER" id="PTHR18841">
    <property type="entry name" value="VITELLINE MEMBRANE OUTER LAYER PROTEIN I-RELATED"/>
    <property type="match status" value="1"/>
</dbReference>
<dbReference type="InterPro" id="IPR036706">
    <property type="entry name" value="VOMI_sf"/>
</dbReference>
<sequence length="293" mass="32395">MTPHSAYSDSSFTDALNKFYGRFEQQGALYQQSLCPSNSKVVLTVTTSSQRPHPYHSFSIKEYDAWKLLATQNCKMSSSTIKHCAHSSLQDIFVVMLPDKVKMFSDHNGLLLSILCLCAISCTEVFGYSSVISVRNGGPWGEWEYRENCPKGWIAYGYALKVDDSQGSGDDTGLNGIQLFCKASADSTETHRIESGMGQWGTWTSPKWCKNSFLKAFILKVQQPQGYGDDTAATDIKFICSDDTIAKKGRVMARWGDQSSACEKGISGIQTKVEPPQGSGDDSALNDVRFFCR</sequence>
<feature type="non-terminal residue" evidence="1">
    <location>
        <position position="1"/>
    </location>
</feature>
<organism evidence="1 2">
    <name type="scientific">Polypterus senegalus</name>
    <name type="common">Senegal bichir</name>
    <dbReference type="NCBI Taxonomy" id="55291"/>
    <lineage>
        <taxon>Eukaryota</taxon>
        <taxon>Metazoa</taxon>
        <taxon>Chordata</taxon>
        <taxon>Craniata</taxon>
        <taxon>Vertebrata</taxon>
        <taxon>Euteleostomi</taxon>
        <taxon>Actinopterygii</taxon>
        <taxon>Polypteriformes</taxon>
        <taxon>Polypteridae</taxon>
        <taxon>Polypterus</taxon>
    </lineage>
</organism>
<dbReference type="AlphaFoldDB" id="A0A8X7WWU7"/>
<evidence type="ECO:0000313" key="1">
    <source>
        <dbReference type="EMBL" id="KAG2458103.1"/>
    </source>
</evidence>